<dbReference type="EMBL" id="LAZR01001722">
    <property type="protein sequence ID" value="KKN40135.1"/>
    <property type="molecule type" value="Genomic_DNA"/>
</dbReference>
<comment type="caution">
    <text evidence="2">The sequence shown here is derived from an EMBL/GenBank/DDBJ whole genome shotgun (WGS) entry which is preliminary data.</text>
</comment>
<accession>A0A0F9Q809</accession>
<name>A0A0F9Q809_9ZZZZ</name>
<evidence type="ECO:0008006" key="3">
    <source>
        <dbReference type="Google" id="ProtNLM"/>
    </source>
</evidence>
<evidence type="ECO:0000313" key="2">
    <source>
        <dbReference type="EMBL" id="KKN40135.1"/>
    </source>
</evidence>
<reference evidence="2" key="1">
    <citation type="journal article" date="2015" name="Nature">
        <title>Complex archaea that bridge the gap between prokaryotes and eukaryotes.</title>
        <authorList>
            <person name="Spang A."/>
            <person name="Saw J.H."/>
            <person name="Jorgensen S.L."/>
            <person name="Zaremba-Niedzwiedzka K."/>
            <person name="Martijn J."/>
            <person name="Lind A.E."/>
            <person name="van Eijk R."/>
            <person name="Schleper C."/>
            <person name="Guy L."/>
            <person name="Ettema T.J."/>
        </authorList>
    </citation>
    <scope>NUCLEOTIDE SEQUENCE</scope>
</reference>
<feature type="compositionally biased region" description="Basic and acidic residues" evidence="1">
    <location>
        <begin position="55"/>
        <end position="69"/>
    </location>
</feature>
<protein>
    <recommendedName>
        <fullName evidence="3">DUF35 domain-containing protein</fullName>
    </recommendedName>
</protein>
<evidence type="ECO:0000256" key="1">
    <source>
        <dbReference type="SAM" id="MobiDB-lite"/>
    </source>
</evidence>
<feature type="region of interest" description="Disordered" evidence="1">
    <location>
        <begin position="50"/>
        <end position="69"/>
    </location>
</feature>
<organism evidence="2">
    <name type="scientific">marine sediment metagenome</name>
    <dbReference type="NCBI Taxonomy" id="412755"/>
    <lineage>
        <taxon>unclassified sequences</taxon>
        <taxon>metagenomes</taxon>
        <taxon>ecological metagenomes</taxon>
    </lineage>
</organism>
<sequence length="88" mass="10380">MTSDVAARLKALTSYRRRRKLGEWCCLGCGVAIPSPRRTRCPPCAHARRRGQQRTWERTRPTTRQERRRERAARLLVERLEGEDTDLF</sequence>
<proteinExistence type="predicted"/>
<gene>
    <name evidence="2" type="ORF">LCGC14_0736330</name>
</gene>
<dbReference type="AlphaFoldDB" id="A0A0F9Q809"/>